<dbReference type="SUPFAM" id="SSF54060">
    <property type="entry name" value="His-Me finger endonucleases"/>
    <property type="match status" value="1"/>
</dbReference>
<evidence type="ECO:0000256" key="7">
    <source>
        <dbReference type="ARBA" id="ARBA00022842"/>
    </source>
</evidence>
<dbReference type="SMART" id="SM00477">
    <property type="entry name" value="NUC"/>
    <property type="match status" value="1"/>
</dbReference>
<dbReference type="EC" id="3.1.30.-" evidence="10"/>
<evidence type="ECO:0000256" key="8">
    <source>
        <dbReference type="PIRSR" id="PIRSR640255-1"/>
    </source>
</evidence>
<dbReference type="InterPro" id="IPR044925">
    <property type="entry name" value="His-Me_finger_sf"/>
</dbReference>
<evidence type="ECO:0000256" key="2">
    <source>
        <dbReference type="ARBA" id="ARBA00010052"/>
    </source>
</evidence>
<reference evidence="14 15" key="1">
    <citation type="submission" date="2018-04" db="EMBL/GenBank/DDBJ databases">
        <title>Massilia violaceinigra sp. nov., a novel purple-pigmented bacterium isolated from Tianshan glacier, Xinjiang, China.</title>
        <authorList>
            <person name="Wang H."/>
        </authorList>
    </citation>
    <scope>NUCLEOTIDE SEQUENCE [LARGE SCALE GENOMIC DNA]</scope>
    <source>
        <strain evidence="14 15">B448-2</strain>
    </source>
</reference>
<keyword evidence="15" id="KW-1185">Reference proteome</keyword>
<feature type="domain" description="ENPP1-3/EXOG-like endonuclease/phosphodiesterase" evidence="12">
    <location>
        <begin position="52"/>
        <end position="240"/>
    </location>
</feature>
<proteinExistence type="inferred from homology"/>
<evidence type="ECO:0000313" key="14">
    <source>
        <dbReference type="EMBL" id="PWF48682.1"/>
    </source>
</evidence>
<keyword evidence="7" id="KW-0460">Magnesium</keyword>
<feature type="binding site" evidence="9">
    <location>
        <position position="146"/>
    </location>
    <ligand>
        <name>Mg(2+)</name>
        <dbReference type="ChEBI" id="CHEBI:18420"/>
        <note>catalytic</note>
    </ligand>
</feature>
<dbReference type="OrthoDB" id="9811262at2"/>
<evidence type="ECO:0000256" key="1">
    <source>
        <dbReference type="ARBA" id="ARBA00001946"/>
    </source>
</evidence>
<dbReference type="InterPro" id="IPR044929">
    <property type="entry name" value="DNA/RNA_non-sp_Endonuclease_sf"/>
</dbReference>
<dbReference type="InterPro" id="IPR001604">
    <property type="entry name" value="Endo_G_ENPP1-like_dom"/>
</dbReference>
<comment type="similarity">
    <text evidence="2 10">Belongs to the DNA/RNA non-specific endonuclease family.</text>
</comment>
<dbReference type="InterPro" id="IPR018524">
    <property type="entry name" value="DNA/RNA_endonuclease_AS"/>
</dbReference>
<evidence type="ECO:0000256" key="10">
    <source>
        <dbReference type="RuleBase" id="RU366055"/>
    </source>
</evidence>
<dbReference type="EMBL" id="PXWF02000157">
    <property type="protein sequence ID" value="PWF48682.1"/>
    <property type="molecule type" value="Genomic_DNA"/>
</dbReference>
<evidence type="ECO:0000256" key="4">
    <source>
        <dbReference type="ARBA" id="ARBA00022723"/>
    </source>
</evidence>
<accession>A0A2U2HML2</accession>
<comment type="cofactor">
    <cofactor evidence="1 10">
        <name>Mg(2+)</name>
        <dbReference type="ChEBI" id="CHEBI:18420"/>
    </cofactor>
</comment>
<keyword evidence="5 10" id="KW-0255">Endonuclease</keyword>
<feature type="signal peptide" evidence="11">
    <location>
        <begin position="1"/>
        <end position="23"/>
    </location>
</feature>
<protein>
    <recommendedName>
        <fullName evidence="10">Endonuclease</fullName>
        <ecNumber evidence="10">3.1.30.-</ecNumber>
    </recommendedName>
</protein>
<organism evidence="14 15">
    <name type="scientific">Massilia glaciei</name>
    <dbReference type="NCBI Taxonomy" id="1524097"/>
    <lineage>
        <taxon>Bacteria</taxon>
        <taxon>Pseudomonadati</taxon>
        <taxon>Pseudomonadota</taxon>
        <taxon>Betaproteobacteria</taxon>
        <taxon>Burkholderiales</taxon>
        <taxon>Oxalobacteraceae</taxon>
        <taxon>Telluria group</taxon>
        <taxon>Massilia</taxon>
    </lineage>
</organism>
<dbReference type="GO" id="GO:0046872">
    <property type="term" value="F:metal ion binding"/>
    <property type="evidence" value="ECO:0007669"/>
    <property type="project" value="UniProtKB-KW"/>
</dbReference>
<dbReference type="GO" id="GO:0003676">
    <property type="term" value="F:nucleic acid binding"/>
    <property type="evidence" value="ECO:0007669"/>
    <property type="project" value="InterPro"/>
</dbReference>
<dbReference type="Pfam" id="PF01223">
    <property type="entry name" value="Endonuclease_NS"/>
    <property type="match status" value="1"/>
</dbReference>
<feature type="domain" description="DNA/RNA non-specific endonuclease/pyrophosphatase/phosphodiesterase" evidence="13">
    <location>
        <begin position="51"/>
        <end position="240"/>
    </location>
</feature>
<feature type="chain" id="PRO_5015550939" description="Endonuclease" evidence="11">
    <location>
        <begin position="24"/>
        <end position="265"/>
    </location>
</feature>
<evidence type="ECO:0000256" key="9">
    <source>
        <dbReference type="PIRSR" id="PIRSR640255-2"/>
    </source>
</evidence>
<evidence type="ECO:0000256" key="5">
    <source>
        <dbReference type="ARBA" id="ARBA00022759"/>
    </source>
</evidence>
<dbReference type="GO" id="GO:0016787">
    <property type="term" value="F:hydrolase activity"/>
    <property type="evidence" value="ECO:0007669"/>
    <property type="project" value="UniProtKB-KW"/>
</dbReference>
<feature type="active site" description="Proton acceptor" evidence="8">
    <location>
        <position position="116"/>
    </location>
</feature>
<gene>
    <name evidence="14" type="ORF">C7C56_010545</name>
</gene>
<keyword evidence="4 9" id="KW-0479">Metal-binding</keyword>
<dbReference type="Gene3D" id="3.40.570.10">
    <property type="entry name" value="Extracellular Endonuclease, subunit A"/>
    <property type="match status" value="1"/>
</dbReference>
<dbReference type="RefSeq" id="WP_106757383.1">
    <property type="nucleotide sequence ID" value="NZ_PXWF02000157.1"/>
</dbReference>
<dbReference type="AlphaFoldDB" id="A0A2U2HML2"/>
<evidence type="ECO:0000313" key="15">
    <source>
        <dbReference type="Proteomes" id="UP000241421"/>
    </source>
</evidence>
<evidence type="ECO:0000256" key="6">
    <source>
        <dbReference type="ARBA" id="ARBA00022801"/>
    </source>
</evidence>
<dbReference type="PROSITE" id="PS01070">
    <property type="entry name" value="NUCLEASE_NON_SPEC"/>
    <property type="match status" value="1"/>
</dbReference>
<name>A0A2U2HML2_9BURK</name>
<dbReference type="PANTHER" id="PTHR13966">
    <property type="entry name" value="ENDONUCLEASE RELATED"/>
    <property type="match status" value="1"/>
</dbReference>
<dbReference type="SMART" id="SM00892">
    <property type="entry name" value="Endonuclease_NS"/>
    <property type="match status" value="1"/>
</dbReference>
<evidence type="ECO:0000256" key="11">
    <source>
        <dbReference type="SAM" id="SignalP"/>
    </source>
</evidence>
<keyword evidence="3 10" id="KW-0540">Nuclease</keyword>
<keyword evidence="11" id="KW-0732">Signal</keyword>
<evidence type="ECO:0000259" key="13">
    <source>
        <dbReference type="SMART" id="SM00892"/>
    </source>
</evidence>
<keyword evidence="6 10" id="KW-0378">Hydrolase</keyword>
<evidence type="ECO:0000256" key="3">
    <source>
        <dbReference type="ARBA" id="ARBA00022722"/>
    </source>
</evidence>
<dbReference type="Proteomes" id="UP000241421">
    <property type="component" value="Unassembled WGS sequence"/>
</dbReference>
<evidence type="ECO:0000259" key="12">
    <source>
        <dbReference type="SMART" id="SM00477"/>
    </source>
</evidence>
<sequence length="265" mass="29456">MVQRLIARAVLAWVLLSAGAALAGQCHEHYVDGRTPQIRNPKLQAHTQELCYGVFGVMHSGLTRTPLWSAERLEVDNIESAATLTRKNSFHAEPRLPPSQRAELSDYARSGFDRGHMAPNGNMPDEDAQRESFSLANMVPQDADNNRHIWASVEMAVRKMARLEGRLYVLTGPAFLGSQLRKVGNVLVPSHLYKVVYSPRQGRGAAYFVENNAGAPLQTMTVAQLESKIGINLLPALTLNEKQQMARLPRAKPARRARPAFEELR</sequence>
<dbReference type="GO" id="GO:0004519">
    <property type="term" value="F:endonuclease activity"/>
    <property type="evidence" value="ECO:0007669"/>
    <property type="project" value="UniProtKB-UniRule"/>
</dbReference>
<dbReference type="PANTHER" id="PTHR13966:SF5">
    <property type="entry name" value="ENDONUCLEASE G, MITOCHONDRIAL"/>
    <property type="match status" value="1"/>
</dbReference>
<dbReference type="InterPro" id="IPR040255">
    <property type="entry name" value="Non-specific_endonuclease"/>
</dbReference>
<dbReference type="InterPro" id="IPR020821">
    <property type="entry name" value="ENPP1-3/EXOG-like_nuc-like"/>
</dbReference>
<comment type="caution">
    <text evidence="14">The sequence shown here is derived from an EMBL/GenBank/DDBJ whole genome shotgun (WGS) entry which is preliminary data.</text>
</comment>